<proteinExistence type="predicted"/>
<feature type="compositionally biased region" description="Polar residues" evidence="4">
    <location>
        <begin position="44"/>
        <end position="57"/>
    </location>
</feature>
<keyword evidence="7" id="KW-1185">Reference proteome</keyword>
<dbReference type="Pfam" id="PF12796">
    <property type="entry name" value="Ank_2"/>
    <property type="match status" value="1"/>
</dbReference>
<reference evidence="6 7" key="1">
    <citation type="submission" date="2019-07" db="EMBL/GenBank/DDBJ databases">
        <title>Genomic analysis of Lentibacillus sp. NKC851-2.</title>
        <authorList>
            <person name="Oh Y.J."/>
        </authorList>
    </citation>
    <scope>NUCLEOTIDE SEQUENCE [LARGE SCALE GENOMIC DNA]</scope>
    <source>
        <strain evidence="6 7">NKC851-2</strain>
    </source>
</reference>
<feature type="transmembrane region" description="Helical" evidence="5">
    <location>
        <begin position="20"/>
        <end position="39"/>
    </location>
</feature>
<evidence type="ECO:0000256" key="1">
    <source>
        <dbReference type="ARBA" id="ARBA00022737"/>
    </source>
</evidence>
<evidence type="ECO:0000256" key="2">
    <source>
        <dbReference type="ARBA" id="ARBA00023043"/>
    </source>
</evidence>
<dbReference type="PANTHER" id="PTHR24123">
    <property type="entry name" value="ANKYRIN REPEAT-CONTAINING"/>
    <property type="match status" value="1"/>
</dbReference>
<evidence type="ECO:0000256" key="4">
    <source>
        <dbReference type="SAM" id="MobiDB-lite"/>
    </source>
</evidence>
<keyword evidence="5" id="KW-1133">Transmembrane helix</keyword>
<dbReference type="SUPFAM" id="SSF48403">
    <property type="entry name" value="Ankyrin repeat"/>
    <property type="match status" value="1"/>
</dbReference>
<dbReference type="InterPro" id="IPR051165">
    <property type="entry name" value="Multifunctional_ANK_Repeat"/>
</dbReference>
<evidence type="ECO:0000313" key="6">
    <source>
        <dbReference type="EMBL" id="TRM11417.1"/>
    </source>
</evidence>
<dbReference type="SMART" id="SM00248">
    <property type="entry name" value="ANK"/>
    <property type="match status" value="3"/>
</dbReference>
<gene>
    <name evidence="6" type="ORF">FH966_06740</name>
</gene>
<dbReference type="AlphaFoldDB" id="A0A549YHT4"/>
<feature type="region of interest" description="Disordered" evidence="4">
    <location>
        <begin position="44"/>
        <end position="64"/>
    </location>
</feature>
<dbReference type="InterPro" id="IPR036770">
    <property type="entry name" value="Ankyrin_rpt-contain_sf"/>
</dbReference>
<organism evidence="6 7">
    <name type="scientific">Lentibacillus cibarius</name>
    <dbReference type="NCBI Taxonomy" id="2583219"/>
    <lineage>
        <taxon>Bacteria</taxon>
        <taxon>Bacillati</taxon>
        <taxon>Bacillota</taxon>
        <taxon>Bacilli</taxon>
        <taxon>Bacillales</taxon>
        <taxon>Bacillaceae</taxon>
        <taxon>Lentibacillus</taxon>
    </lineage>
</organism>
<dbReference type="Gene3D" id="1.25.40.20">
    <property type="entry name" value="Ankyrin repeat-containing domain"/>
    <property type="match status" value="1"/>
</dbReference>
<dbReference type="PROSITE" id="PS50088">
    <property type="entry name" value="ANK_REPEAT"/>
    <property type="match status" value="2"/>
</dbReference>
<protein>
    <submittedName>
        <fullName evidence="6">Ankyrin repeat domain-containing protein</fullName>
    </submittedName>
</protein>
<name>A0A549YHT4_9BACI</name>
<feature type="repeat" description="ANK" evidence="3">
    <location>
        <begin position="98"/>
        <end position="130"/>
    </location>
</feature>
<dbReference type="PROSITE" id="PS50297">
    <property type="entry name" value="ANK_REP_REGION"/>
    <property type="match status" value="1"/>
</dbReference>
<accession>A0A549YHT4</accession>
<keyword evidence="5" id="KW-0472">Membrane</keyword>
<evidence type="ECO:0000256" key="5">
    <source>
        <dbReference type="SAM" id="Phobius"/>
    </source>
</evidence>
<keyword evidence="1" id="KW-0677">Repeat</keyword>
<dbReference type="EMBL" id="VJMZ01000001">
    <property type="protein sequence ID" value="TRM11417.1"/>
    <property type="molecule type" value="Genomic_DNA"/>
</dbReference>
<dbReference type="InterPro" id="IPR002110">
    <property type="entry name" value="Ankyrin_rpt"/>
</dbReference>
<dbReference type="PANTHER" id="PTHR24123:SF33">
    <property type="entry name" value="PROTEIN HOS4"/>
    <property type="match status" value="1"/>
</dbReference>
<feature type="repeat" description="ANK" evidence="3">
    <location>
        <begin position="131"/>
        <end position="163"/>
    </location>
</feature>
<keyword evidence="2 3" id="KW-0040">ANK repeat</keyword>
<evidence type="ECO:0000256" key="3">
    <source>
        <dbReference type="PROSITE-ProRule" id="PRU00023"/>
    </source>
</evidence>
<dbReference type="Proteomes" id="UP000319280">
    <property type="component" value="Unassembled WGS sequence"/>
</dbReference>
<comment type="caution">
    <text evidence="6">The sequence shown here is derived from an EMBL/GenBank/DDBJ whole genome shotgun (WGS) entry which is preliminary data.</text>
</comment>
<sequence>MSESTIIERKKKVPLRKSLIFIFVIVAIIFIVIGCSINSNSQITPKSYSNHSHTSINVEKKENPGRDDYEQLAHAYQKNKEKFINLLKDGANPNAEKNGVPILFNFAFSGETEAIKILIKYGADPDSMNSYKTTSVAMAAAKGHINTVKVLLDAGADPNLTDKEGKGALTKNLIGTEMGDILQEAGATLYHLTV</sequence>
<keyword evidence="5" id="KW-0812">Transmembrane</keyword>
<evidence type="ECO:0000313" key="7">
    <source>
        <dbReference type="Proteomes" id="UP000319280"/>
    </source>
</evidence>